<proteinExistence type="predicted"/>
<protein>
    <submittedName>
        <fullName evidence="1">Uncharacterized protein</fullName>
    </submittedName>
</protein>
<gene>
    <name evidence="1" type="ORF">B1H20_16160</name>
</gene>
<dbReference type="KEGG" id="svu:B1H20_16160"/>
<reference evidence="1 2" key="1">
    <citation type="submission" date="2017-03" db="EMBL/GenBank/DDBJ databases">
        <title>Complete Genome Sequence of a natural compounds producer, Streptomyces violaceus S21.</title>
        <authorList>
            <person name="Zhong C."/>
            <person name="Zhao Z."/>
            <person name="Fu J."/>
            <person name="Zong G."/>
            <person name="Qin R."/>
            <person name="Cao G."/>
        </authorList>
    </citation>
    <scope>NUCLEOTIDE SEQUENCE [LARGE SCALE GENOMIC DNA]</scope>
    <source>
        <strain evidence="1 2">S21</strain>
    </source>
</reference>
<dbReference type="OrthoDB" id="3472681at2"/>
<dbReference type="AlphaFoldDB" id="A0A1V0ULU2"/>
<organism evidence="1 2">
    <name type="scientific">Streptomyces violaceoruber</name>
    <dbReference type="NCBI Taxonomy" id="1935"/>
    <lineage>
        <taxon>Bacteria</taxon>
        <taxon>Bacillati</taxon>
        <taxon>Actinomycetota</taxon>
        <taxon>Actinomycetes</taxon>
        <taxon>Kitasatosporales</taxon>
        <taxon>Streptomycetaceae</taxon>
        <taxon>Streptomyces</taxon>
        <taxon>Streptomyces violaceoruber group</taxon>
    </lineage>
</organism>
<accession>A0A1V0ULU2</accession>
<evidence type="ECO:0000313" key="2">
    <source>
        <dbReference type="Proteomes" id="UP000192445"/>
    </source>
</evidence>
<sequence length="166" mass="18556">MLMDSRLRSVHADTVGSDPEQQRLVEHLLGSMGPEGLDDILDGACTLIFMYMKWLREAHEAHDKDVIEYVVPTLVTTLRQMPISIPPETIPTMSGMVIAAAIGLSPTLWRQQYGDWKRTELTPVEATAFLLAEHINRMTGDPDFATRLITEALTQVEESHAEAERG</sequence>
<dbReference type="Proteomes" id="UP000192445">
    <property type="component" value="Chromosome"/>
</dbReference>
<dbReference type="RefSeq" id="WP_050490764.1">
    <property type="nucleotide sequence ID" value="NZ_CP020570.1"/>
</dbReference>
<dbReference type="EMBL" id="CP020570">
    <property type="protein sequence ID" value="ARF66229.1"/>
    <property type="molecule type" value="Genomic_DNA"/>
</dbReference>
<evidence type="ECO:0000313" key="1">
    <source>
        <dbReference type="EMBL" id="ARF66229.1"/>
    </source>
</evidence>
<name>A0A1V0ULU2_STRVN</name>